<feature type="transmembrane region" description="Helical" evidence="1">
    <location>
        <begin position="55"/>
        <end position="74"/>
    </location>
</feature>
<dbReference type="AlphaFoldDB" id="W4HJW2"/>
<proteinExistence type="predicted"/>
<keyword evidence="1" id="KW-1133">Transmembrane helix</keyword>
<evidence type="ECO:0000313" key="3">
    <source>
        <dbReference type="Proteomes" id="UP000019063"/>
    </source>
</evidence>
<dbReference type="EMBL" id="AQQW01000004">
    <property type="protein sequence ID" value="ETW13009.1"/>
    <property type="molecule type" value="Genomic_DNA"/>
</dbReference>
<accession>W4HJW2</accession>
<name>W4HJW2_9RHOB</name>
<dbReference type="STRING" id="1379903.ATO8_07356"/>
<keyword evidence="1" id="KW-0812">Transmembrane</keyword>
<dbReference type="OrthoDB" id="7874165at2"/>
<evidence type="ECO:0000256" key="1">
    <source>
        <dbReference type="SAM" id="Phobius"/>
    </source>
</evidence>
<keyword evidence="1" id="KW-0472">Membrane</keyword>
<dbReference type="Proteomes" id="UP000019063">
    <property type="component" value="Unassembled WGS sequence"/>
</dbReference>
<sequence length="114" mass="12290">MAILAYYEALLRKKVQGAIFNGVGGIFLLIGTGFLAAALWMVLAEVRDAKFAATVMGFGFVALGFVAMGVGSIVSRMRIRHMPAPRARVGGSPMFQLLEGFLVGIDAGRRSRRR</sequence>
<keyword evidence="3" id="KW-1185">Reference proteome</keyword>
<feature type="transmembrane region" description="Helical" evidence="1">
    <location>
        <begin position="20"/>
        <end position="43"/>
    </location>
</feature>
<evidence type="ECO:0000313" key="2">
    <source>
        <dbReference type="EMBL" id="ETW13009.1"/>
    </source>
</evidence>
<dbReference type="eggNOG" id="ENOG5033EGC">
    <property type="taxonomic scope" value="Bacteria"/>
</dbReference>
<comment type="caution">
    <text evidence="2">The sequence shown here is derived from an EMBL/GenBank/DDBJ whole genome shotgun (WGS) entry which is preliminary data.</text>
</comment>
<reference evidence="2 3" key="1">
    <citation type="journal article" date="2014" name="Antonie Van Leeuwenhoek">
        <title>Roseivivax atlanticus sp. nov., isolated from surface seawater of the Atlantic Ocean.</title>
        <authorList>
            <person name="Li G."/>
            <person name="Lai Q."/>
            <person name="Liu X."/>
            <person name="Sun F."/>
            <person name="Shao Z."/>
        </authorList>
    </citation>
    <scope>NUCLEOTIDE SEQUENCE [LARGE SCALE GENOMIC DNA]</scope>
    <source>
        <strain evidence="2 3">22II-s10s</strain>
    </source>
</reference>
<gene>
    <name evidence="2" type="ORF">ATO8_07356</name>
</gene>
<organism evidence="2 3">
    <name type="scientific">Roseivivax marinus</name>
    <dbReference type="NCBI Taxonomy" id="1379903"/>
    <lineage>
        <taxon>Bacteria</taxon>
        <taxon>Pseudomonadati</taxon>
        <taxon>Pseudomonadota</taxon>
        <taxon>Alphaproteobacteria</taxon>
        <taxon>Rhodobacterales</taxon>
        <taxon>Roseobacteraceae</taxon>
        <taxon>Roseivivax</taxon>
    </lineage>
</organism>
<dbReference type="RefSeq" id="WP_043843421.1">
    <property type="nucleotide sequence ID" value="NZ_AQQW01000004.1"/>
</dbReference>
<protein>
    <submittedName>
        <fullName evidence="2">Uncharacterized protein</fullName>
    </submittedName>
</protein>